<dbReference type="InterPro" id="IPR036890">
    <property type="entry name" value="HATPase_C_sf"/>
</dbReference>
<dbReference type="Gene3D" id="3.30.565.10">
    <property type="entry name" value="Histidine kinase-like ATPase, C-terminal domain"/>
    <property type="match status" value="1"/>
</dbReference>
<dbReference type="KEGG" id="maqe:RJ40_12615"/>
<evidence type="ECO:0000256" key="1">
    <source>
        <dbReference type="ARBA" id="ARBA00000085"/>
    </source>
</evidence>
<evidence type="ECO:0000259" key="8">
    <source>
        <dbReference type="PROSITE" id="PS50113"/>
    </source>
</evidence>
<name>A0A8A3SA55_9EURY</name>
<dbReference type="InterPro" id="IPR005467">
    <property type="entry name" value="His_kinase_dom"/>
</dbReference>
<dbReference type="NCBIfam" id="TIGR00229">
    <property type="entry name" value="sensory_box"/>
    <property type="match status" value="1"/>
</dbReference>
<dbReference type="PROSITE" id="PS50112">
    <property type="entry name" value="PAS"/>
    <property type="match status" value="1"/>
</dbReference>
<dbReference type="Proteomes" id="UP001042704">
    <property type="component" value="Chromosome"/>
</dbReference>
<evidence type="ECO:0000313" key="10">
    <source>
        <dbReference type="Proteomes" id="UP001042704"/>
    </source>
</evidence>
<dbReference type="Pfam" id="PF13426">
    <property type="entry name" value="PAS_9"/>
    <property type="match status" value="1"/>
</dbReference>
<dbReference type="CDD" id="cd00130">
    <property type="entry name" value="PAS"/>
    <property type="match status" value="2"/>
</dbReference>
<keyword evidence="4" id="KW-0808">Transferase</keyword>
<dbReference type="Gene3D" id="3.30.450.20">
    <property type="entry name" value="PAS domain"/>
    <property type="match status" value="2"/>
</dbReference>
<reference evidence="9" key="1">
    <citation type="journal article" date="2001" name="Int. J. Syst. Evol. Microbiol.">
        <title>Methanofollis aquaemaris sp. nov., a methanogen isolated from an aquaculture fish pond.</title>
        <authorList>
            <person name="Lai M.C."/>
            <person name="Chen S.C."/>
        </authorList>
    </citation>
    <scope>NUCLEOTIDE SEQUENCE</scope>
    <source>
        <strain evidence="9">N2F9704</strain>
    </source>
</reference>
<dbReference type="SUPFAM" id="SSF55874">
    <property type="entry name" value="ATPase domain of HSP90 chaperone/DNA topoisomerase II/histidine kinase"/>
    <property type="match status" value="1"/>
</dbReference>
<evidence type="ECO:0000256" key="2">
    <source>
        <dbReference type="ARBA" id="ARBA00012438"/>
    </source>
</evidence>
<evidence type="ECO:0000256" key="5">
    <source>
        <dbReference type="ARBA" id="ARBA00022777"/>
    </source>
</evidence>
<dbReference type="SUPFAM" id="SSF55785">
    <property type="entry name" value="PYP-like sensor domain (PAS domain)"/>
    <property type="match status" value="2"/>
</dbReference>
<dbReference type="InterPro" id="IPR004358">
    <property type="entry name" value="Sig_transdc_His_kin-like_C"/>
</dbReference>
<dbReference type="Pfam" id="PF08448">
    <property type="entry name" value="PAS_4"/>
    <property type="match status" value="1"/>
</dbReference>
<dbReference type="InterPro" id="IPR001610">
    <property type="entry name" value="PAC"/>
</dbReference>
<evidence type="ECO:0000259" key="7">
    <source>
        <dbReference type="PROSITE" id="PS50112"/>
    </source>
</evidence>
<dbReference type="InterPro" id="IPR003594">
    <property type="entry name" value="HATPase_dom"/>
</dbReference>
<feature type="domain" description="PAS" evidence="7">
    <location>
        <begin position="125"/>
        <end position="167"/>
    </location>
</feature>
<organism evidence="9 10">
    <name type="scientific">Methanofollis aquaemaris</name>
    <dbReference type="NCBI Taxonomy" id="126734"/>
    <lineage>
        <taxon>Archaea</taxon>
        <taxon>Methanobacteriati</taxon>
        <taxon>Methanobacteriota</taxon>
        <taxon>Stenosarchaea group</taxon>
        <taxon>Methanomicrobia</taxon>
        <taxon>Methanomicrobiales</taxon>
        <taxon>Methanomicrobiaceae</taxon>
        <taxon>Methanofollis</taxon>
    </lineage>
</organism>
<keyword evidence="3" id="KW-0597">Phosphoprotein</keyword>
<dbReference type="GeneID" id="76425228"/>
<reference evidence="9" key="2">
    <citation type="submission" date="2019-02" db="EMBL/GenBank/DDBJ databases">
        <authorList>
            <person name="Chen S.-C."/>
            <person name="Chien H.-H."/>
            <person name="Lai M.-C."/>
        </authorList>
    </citation>
    <scope>NUCLEOTIDE SEQUENCE</scope>
    <source>
        <strain evidence="9">N2F9704</strain>
    </source>
</reference>
<dbReference type="Pfam" id="PF02518">
    <property type="entry name" value="HATPase_c"/>
    <property type="match status" value="1"/>
</dbReference>
<dbReference type="PROSITE" id="PS50113">
    <property type="entry name" value="PAC"/>
    <property type="match status" value="1"/>
</dbReference>
<sequence>MLRDSPLIGIESSQANRLPQILCLADTRGIILFLNQRGRNVFCRPDERTTGRYLSDLFAPSERERFVAEYDGTVSGAGSSPSLYTVLDRDGRRIQVLPVFAPAREGVWVSLVEINAFSIRPRPDVREDLFAFLDAFPQTFFEFDENGTFTYVNSHGLLEFGFTDEDLKRGLNAYDLIALPDREWAYQNVACRMGGKVPECHEYTFLRKDGSTVPVIVHSVAVTRDGKATGTRGVVIDISGIRAAQEELEHMNEALTTVTSLTRHELMNILTALSGWVDLAAGATTEPEVDKCLGKASDAAGLLRKHLEFSREIQQVGTAAPTWQGLDAAVASARSFLENGAQSLTIRTETRGAWILADTLFDRVFYILLENSLRHGKGVTEVKFRVEGSLVVYEDNGCGVPDREKKRIFDLGYGKNTGFGLYLARRILTVTGIRIREEGKPGTGARFVLSIPQDQIRFF</sequence>
<proteinExistence type="predicted"/>
<accession>A0A8A3SA55</accession>
<evidence type="ECO:0000259" key="6">
    <source>
        <dbReference type="PROSITE" id="PS50109"/>
    </source>
</evidence>
<dbReference type="AlphaFoldDB" id="A0A8A3SA55"/>
<keyword evidence="10" id="KW-1185">Reference proteome</keyword>
<dbReference type="SMART" id="SM00091">
    <property type="entry name" value="PAS"/>
    <property type="match status" value="2"/>
</dbReference>
<dbReference type="PROSITE" id="PS50109">
    <property type="entry name" value="HIS_KIN"/>
    <property type="match status" value="1"/>
</dbReference>
<dbReference type="InterPro" id="IPR052162">
    <property type="entry name" value="Sensor_kinase/Photoreceptor"/>
</dbReference>
<dbReference type="InterPro" id="IPR000700">
    <property type="entry name" value="PAS-assoc_C"/>
</dbReference>
<evidence type="ECO:0000313" key="9">
    <source>
        <dbReference type="EMBL" id="QSZ68276.1"/>
    </source>
</evidence>
<dbReference type="GO" id="GO:0004673">
    <property type="term" value="F:protein histidine kinase activity"/>
    <property type="evidence" value="ECO:0007669"/>
    <property type="project" value="UniProtKB-EC"/>
</dbReference>
<dbReference type="RefSeq" id="WP_265581232.1">
    <property type="nucleotide sequence ID" value="NZ_CP036172.1"/>
</dbReference>
<comment type="catalytic activity">
    <reaction evidence="1">
        <text>ATP + protein L-histidine = ADP + protein N-phospho-L-histidine.</text>
        <dbReference type="EC" id="2.7.13.3"/>
    </reaction>
</comment>
<dbReference type="InterPro" id="IPR000014">
    <property type="entry name" value="PAS"/>
</dbReference>
<dbReference type="EMBL" id="CP036172">
    <property type="protein sequence ID" value="QSZ68276.1"/>
    <property type="molecule type" value="Genomic_DNA"/>
</dbReference>
<feature type="domain" description="PAC" evidence="8">
    <location>
        <begin position="199"/>
        <end position="250"/>
    </location>
</feature>
<dbReference type="PANTHER" id="PTHR43304">
    <property type="entry name" value="PHYTOCHROME-LIKE PROTEIN CPH1"/>
    <property type="match status" value="1"/>
</dbReference>
<dbReference type="PANTHER" id="PTHR43304:SF1">
    <property type="entry name" value="PAC DOMAIN-CONTAINING PROTEIN"/>
    <property type="match status" value="1"/>
</dbReference>
<evidence type="ECO:0000256" key="4">
    <source>
        <dbReference type="ARBA" id="ARBA00022679"/>
    </source>
</evidence>
<protein>
    <recommendedName>
        <fullName evidence="2">histidine kinase</fullName>
        <ecNumber evidence="2">2.7.13.3</ecNumber>
    </recommendedName>
</protein>
<feature type="domain" description="Histidine kinase" evidence="6">
    <location>
        <begin position="261"/>
        <end position="455"/>
    </location>
</feature>
<gene>
    <name evidence="9" type="ORF">RJ40_12615</name>
</gene>
<keyword evidence="5" id="KW-0418">Kinase</keyword>
<dbReference type="PRINTS" id="PR00344">
    <property type="entry name" value="BCTRLSENSOR"/>
</dbReference>
<dbReference type="InterPro" id="IPR013656">
    <property type="entry name" value="PAS_4"/>
</dbReference>
<dbReference type="EC" id="2.7.13.3" evidence="2"/>
<dbReference type="InterPro" id="IPR035965">
    <property type="entry name" value="PAS-like_dom_sf"/>
</dbReference>
<dbReference type="SMART" id="SM00387">
    <property type="entry name" value="HATPase_c"/>
    <property type="match status" value="1"/>
</dbReference>
<evidence type="ECO:0000256" key="3">
    <source>
        <dbReference type="ARBA" id="ARBA00022553"/>
    </source>
</evidence>
<dbReference type="SMART" id="SM00086">
    <property type="entry name" value="PAC"/>
    <property type="match status" value="1"/>
</dbReference>